<dbReference type="GO" id="GO:0009435">
    <property type="term" value="P:NAD+ biosynthetic process"/>
    <property type="evidence" value="ECO:0007669"/>
    <property type="project" value="UniProtKB-UniRule"/>
</dbReference>
<sequence>MGGTFDPIHHGHLVAASEVAAELDLDEVVFVPTGEPWQKAGKKVSPAEHRYLMTVVATASNPRFTVSRVDIDRPGPTYTADTLRDLRAQRPDAELFFITGADALEQIMTWKDVDEIWDLAHFVGVTRPGHELNDFGRDTDISLMEIPAMAISSTDCRLRVNDGKPVWYLVPDGVVQYIAKHRLYRADAESDQVALDNLTRGQRTAAVETSA</sequence>
<evidence type="ECO:0000256" key="2">
    <source>
        <dbReference type="ARBA" id="ARBA00005019"/>
    </source>
</evidence>
<keyword evidence="8 11" id="KW-0067">ATP-binding</keyword>
<evidence type="ECO:0000256" key="6">
    <source>
        <dbReference type="ARBA" id="ARBA00022695"/>
    </source>
</evidence>
<dbReference type="HAMAP" id="MF_00244">
    <property type="entry name" value="NaMN_adenylyltr"/>
    <property type="match status" value="1"/>
</dbReference>
<dbReference type="Gene3D" id="3.40.50.620">
    <property type="entry name" value="HUPs"/>
    <property type="match status" value="1"/>
</dbReference>
<gene>
    <name evidence="11" type="primary">nadD</name>
    <name evidence="13" type="ORF">SAMN04487966_10254</name>
</gene>
<evidence type="ECO:0000256" key="5">
    <source>
        <dbReference type="ARBA" id="ARBA00022679"/>
    </source>
</evidence>
<evidence type="ECO:0000313" key="14">
    <source>
        <dbReference type="Proteomes" id="UP000198881"/>
    </source>
</evidence>
<protein>
    <recommendedName>
        <fullName evidence="11">Probable nicotinate-nucleotide adenylyltransferase</fullName>
        <ecNumber evidence="11">2.7.7.18</ecNumber>
    </recommendedName>
    <alternativeName>
        <fullName evidence="11">Deamido-NAD(+) diphosphorylase</fullName>
    </alternativeName>
    <alternativeName>
        <fullName evidence="11">Deamido-NAD(+) pyrophosphorylase</fullName>
    </alternativeName>
    <alternativeName>
        <fullName evidence="11">Nicotinate mononucleotide adenylyltransferase</fullName>
        <shortName evidence="11">NaMN adenylyltransferase</shortName>
    </alternativeName>
</protein>
<dbReference type="NCBIfam" id="TIGR00482">
    <property type="entry name" value="nicotinate (nicotinamide) nucleotide adenylyltransferase"/>
    <property type="match status" value="1"/>
</dbReference>
<dbReference type="FunFam" id="3.40.50.620:FF:000039">
    <property type="entry name" value="Probable nicotinate-nucleotide adenylyltransferase"/>
    <property type="match status" value="1"/>
</dbReference>
<dbReference type="GO" id="GO:0005524">
    <property type="term" value="F:ATP binding"/>
    <property type="evidence" value="ECO:0007669"/>
    <property type="project" value="UniProtKB-KW"/>
</dbReference>
<evidence type="ECO:0000256" key="11">
    <source>
        <dbReference type="HAMAP-Rule" id="MF_00244"/>
    </source>
</evidence>
<keyword evidence="14" id="KW-1185">Reference proteome</keyword>
<dbReference type="EC" id="2.7.7.18" evidence="11"/>
<comment type="pathway">
    <text evidence="2 11">Cofactor biosynthesis; NAD(+) biosynthesis; deamido-NAD(+) from nicotinate D-ribonucleotide: step 1/1.</text>
</comment>
<dbReference type="SUPFAM" id="SSF52374">
    <property type="entry name" value="Nucleotidylyl transferase"/>
    <property type="match status" value="1"/>
</dbReference>
<dbReference type="STRING" id="574650.SAMN04487966_10254"/>
<dbReference type="NCBIfam" id="NF000840">
    <property type="entry name" value="PRK00071.1-3"/>
    <property type="match status" value="1"/>
</dbReference>
<feature type="domain" description="Cytidyltransferase-like" evidence="12">
    <location>
        <begin position="1"/>
        <end position="158"/>
    </location>
</feature>
<dbReference type="GO" id="GO:0004515">
    <property type="term" value="F:nicotinate-nucleotide adenylyltransferase activity"/>
    <property type="evidence" value="ECO:0007669"/>
    <property type="project" value="UniProtKB-UniRule"/>
</dbReference>
<evidence type="ECO:0000256" key="10">
    <source>
        <dbReference type="ARBA" id="ARBA00048721"/>
    </source>
</evidence>
<dbReference type="CDD" id="cd02165">
    <property type="entry name" value="NMNAT"/>
    <property type="match status" value="1"/>
</dbReference>
<evidence type="ECO:0000256" key="7">
    <source>
        <dbReference type="ARBA" id="ARBA00022741"/>
    </source>
</evidence>
<keyword evidence="9 11" id="KW-0520">NAD</keyword>
<keyword evidence="7 11" id="KW-0547">Nucleotide-binding</keyword>
<dbReference type="NCBIfam" id="TIGR00125">
    <property type="entry name" value="cyt_tran_rel"/>
    <property type="match status" value="1"/>
</dbReference>
<accession>A0A1I7MG17</accession>
<keyword evidence="6 11" id="KW-0548">Nucleotidyltransferase</keyword>
<evidence type="ECO:0000313" key="13">
    <source>
        <dbReference type="EMBL" id="SFV20859.1"/>
    </source>
</evidence>
<proteinExistence type="inferred from homology"/>
<comment type="function">
    <text evidence="1 11">Catalyzes the reversible adenylation of nicotinate mononucleotide (NaMN) to nicotinic acid adenine dinucleotide (NaAD).</text>
</comment>
<dbReference type="InterPro" id="IPR014729">
    <property type="entry name" value="Rossmann-like_a/b/a_fold"/>
</dbReference>
<evidence type="ECO:0000256" key="1">
    <source>
        <dbReference type="ARBA" id="ARBA00002324"/>
    </source>
</evidence>
<evidence type="ECO:0000259" key="12">
    <source>
        <dbReference type="Pfam" id="PF01467"/>
    </source>
</evidence>
<dbReference type="AlphaFoldDB" id="A0A1I7MG17"/>
<evidence type="ECO:0000256" key="3">
    <source>
        <dbReference type="ARBA" id="ARBA00009014"/>
    </source>
</evidence>
<name>A0A1I7MG17_9MICC</name>
<keyword evidence="4 11" id="KW-0662">Pyridine nucleotide biosynthesis</keyword>
<dbReference type="InterPro" id="IPR004821">
    <property type="entry name" value="Cyt_trans-like"/>
</dbReference>
<dbReference type="InterPro" id="IPR005248">
    <property type="entry name" value="NadD/NMNAT"/>
</dbReference>
<dbReference type="Proteomes" id="UP000198881">
    <property type="component" value="Unassembled WGS sequence"/>
</dbReference>
<comment type="similarity">
    <text evidence="3 11">Belongs to the NadD family.</text>
</comment>
<reference evidence="13 14" key="1">
    <citation type="submission" date="2016-10" db="EMBL/GenBank/DDBJ databases">
        <authorList>
            <person name="de Groot N.N."/>
        </authorList>
    </citation>
    <scope>NUCLEOTIDE SEQUENCE [LARGE SCALE GENOMIC DNA]</scope>
    <source>
        <strain evidence="13 14">CGMCC 1.7054</strain>
    </source>
</reference>
<evidence type="ECO:0000256" key="8">
    <source>
        <dbReference type="ARBA" id="ARBA00022840"/>
    </source>
</evidence>
<comment type="catalytic activity">
    <reaction evidence="10 11">
        <text>nicotinate beta-D-ribonucleotide + ATP + H(+) = deamido-NAD(+) + diphosphate</text>
        <dbReference type="Rhea" id="RHEA:22860"/>
        <dbReference type="ChEBI" id="CHEBI:15378"/>
        <dbReference type="ChEBI" id="CHEBI:30616"/>
        <dbReference type="ChEBI" id="CHEBI:33019"/>
        <dbReference type="ChEBI" id="CHEBI:57502"/>
        <dbReference type="ChEBI" id="CHEBI:58437"/>
        <dbReference type="EC" id="2.7.7.18"/>
    </reaction>
</comment>
<dbReference type="PANTHER" id="PTHR39321:SF3">
    <property type="entry name" value="PHOSPHOPANTETHEINE ADENYLYLTRANSFERASE"/>
    <property type="match status" value="1"/>
</dbReference>
<dbReference type="EMBL" id="FPCG01000002">
    <property type="protein sequence ID" value="SFV20859.1"/>
    <property type="molecule type" value="Genomic_DNA"/>
</dbReference>
<dbReference type="UniPathway" id="UPA00253">
    <property type="reaction ID" value="UER00332"/>
</dbReference>
<evidence type="ECO:0000256" key="9">
    <source>
        <dbReference type="ARBA" id="ARBA00023027"/>
    </source>
</evidence>
<dbReference type="PANTHER" id="PTHR39321">
    <property type="entry name" value="NICOTINATE-NUCLEOTIDE ADENYLYLTRANSFERASE-RELATED"/>
    <property type="match status" value="1"/>
</dbReference>
<evidence type="ECO:0000256" key="4">
    <source>
        <dbReference type="ARBA" id="ARBA00022642"/>
    </source>
</evidence>
<keyword evidence="5 11" id="KW-0808">Transferase</keyword>
<organism evidence="13 14">
    <name type="scientific">Micrococcus terreus</name>
    <dbReference type="NCBI Taxonomy" id="574650"/>
    <lineage>
        <taxon>Bacteria</taxon>
        <taxon>Bacillati</taxon>
        <taxon>Actinomycetota</taxon>
        <taxon>Actinomycetes</taxon>
        <taxon>Micrococcales</taxon>
        <taxon>Micrococcaceae</taxon>
        <taxon>Micrococcus</taxon>
    </lineage>
</organism>
<dbReference type="Pfam" id="PF01467">
    <property type="entry name" value="CTP_transf_like"/>
    <property type="match status" value="1"/>
</dbReference>